<sequence length="881" mass="98475">MYHTFQSTSGDTPDTAKWPGKAESSQFRRISTTNACLECRRRKIRCDGNLPCSQCHWYRRSETCRYTKPTQRVVPSRALVEKLTNRVTQTEALLNRIFPGHHVESLLSLSHEDLLNLALNARDCTPQSACTPHSSTVHSPAVKSDTSHDLESLEQTPAKEEVAEEFRRHLVQQTQRIADDVNGLSLAAEKQSSYAGISSIAAALHTIFTISPSSKTFVSQWRPIETALPSRARTPSPIDAAIDASTLPTFEEGKTLLDAYFTRIHALMPMVDEQGLWQLWTQGTRQDAPYLALLNTILALGALVTRNSTSNHHTVFFRRAMHHINIELLGSGSILAVQAIGLMSGYYLHYVNRPNLANNLMGAAIRMATVLGMHREAHPRSNLRPDSFKPINTAEPTPTEMRRRTWWTLFNLDTWANTTQGRPSFGRLGNGVSVRPPQVAMEKMDNVRYQEALKMLPLIHSTAFSKIATRIQDTLAAHYVLSFEDISKMDKELVLWHEGLPSILNPTQQNEFSTSRDCKRRRSSSNRKKPCKAQLATSSQTRTPSVPTIGSDSAQRFQGCPDFLKTARLVMHFRYQNLRMLLHRPALLSATLRSANPANSSTGDQTAIAKCRTIAAQTICDISTLCEEESITAWNGVWFMYQATMVPLVSLFAYLNPKANKLNRTSVKAESDNTGYWRAQPAEIQGWESQVQMAIAFFNRIEPWSMAANKSRDVVLRLYEAYKHLASPSHEPGMALIQAGQVSTRDSCERQHQDFAARALAAHPNLIPATTGMVHTTPPHLTPASQAYIFPPTLKPLHNLPCDQSSLQYAEYMPDAATYAVPEADFDWPLDNFAQDMQWDPSQMPIIDSPIGFHTPEGCEMNVAGMLNSMAESVGMDDGWC</sequence>
<dbReference type="GO" id="GO:0005634">
    <property type="term" value="C:nucleus"/>
    <property type="evidence" value="ECO:0007669"/>
    <property type="project" value="TreeGrafter"/>
</dbReference>
<feature type="compositionally biased region" description="Basic residues" evidence="5">
    <location>
        <begin position="518"/>
        <end position="531"/>
    </location>
</feature>
<evidence type="ECO:0000256" key="1">
    <source>
        <dbReference type="ARBA" id="ARBA00022723"/>
    </source>
</evidence>
<dbReference type="GO" id="GO:0000435">
    <property type="term" value="P:positive regulation of transcription from RNA polymerase II promoter by galactose"/>
    <property type="evidence" value="ECO:0007669"/>
    <property type="project" value="TreeGrafter"/>
</dbReference>
<dbReference type="InterPro" id="IPR001138">
    <property type="entry name" value="Zn2Cys6_DnaBD"/>
</dbReference>
<dbReference type="InterPro" id="IPR051127">
    <property type="entry name" value="Fungal_SecMet_Regulators"/>
</dbReference>
<dbReference type="PANTHER" id="PTHR47424:SF5">
    <property type="entry name" value="ZN(II)2CYS6 TRANSCRIPTION FACTOR (EUROFUNG)"/>
    <property type="match status" value="1"/>
</dbReference>
<dbReference type="PROSITE" id="PS50048">
    <property type="entry name" value="ZN2_CY6_FUNGAL_2"/>
    <property type="match status" value="1"/>
</dbReference>
<dbReference type="Proteomes" id="UP000799439">
    <property type="component" value="Unassembled WGS sequence"/>
</dbReference>
<comment type="caution">
    <text evidence="7">The sequence shown here is derived from an EMBL/GenBank/DDBJ whole genome shotgun (WGS) entry which is preliminary data.</text>
</comment>
<reference evidence="7" key="1">
    <citation type="journal article" date="2020" name="Stud. Mycol.">
        <title>101 Dothideomycetes genomes: a test case for predicting lifestyles and emergence of pathogens.</title>
        <authorList>
            <person name="Haridas S."/>
            <person name="Albert R."/>
            <person name="Binder M."/>
            <person name="Bloem J."/>
            <person name="Labutti K."/>
            <person name="Salamov A."/>
            <person name="Andreopoulos B."/>
            <person name="Baker S."/>
            <person name="Barry K."/>
            <person name="Bills G."/>
            <person name="Bluhm B."/>
            <person name="Cannon C."/>
            <person name="Castanera R."/>
            <person name="Culley D."/>
            <person name="Daum C."/>
            <person name="Ezra D."/>
            <person name="Gonzalez J."/>
            <person name="Henrissat B."/>
            <person name="Kuo A."/>
            <person name="Liang C."/>
            <person name="Lipzen A."/>
            <person name="Lutzoni F."/>
            <person name="Magnuson J."/>
            <person name="Mondo S."/>
            <person name="Nolan M."/>
            <person name="Ohm R."/>
            <person name="Pangilinan J."/>
            <person name="Park H.-J."/>
            <person name="Ramirez L."/>
            <person name="Alfaro M."/>
            <person name="Sun H."/>
            <person name="Tritt A."/>
            <person name="Yoshinaga Y."/>
            <person name="Zwiers L.-H."/>
            <person name="Turgeon B."/>
            <person name="Goodwin S."/>
            <person name="Spatafora J."/>
            <person name="Crous P."/>
            <person name="Grigoriev I."/>
        </authorList>
    </citation>
    <scope>NUCLEOTIDE SEQUENCE</scope>
    <source>
        <strain evidence="7">CBS 260.36</strain>
    </source>
</reference>
<keyword evidence="1" id="KW-0479">Metal-binding</keyword>
<evidence type="ECO:0000256" key="5">
    <source>
        <dbReference type="SAM" id="MobiDB-lite"/>
    </source>
</evidence>
<dbReference type="EMBL" id="ML996093">
    <property type="protein sequence ID" value="KAF2148417.1"/>
    <property type="molecule type" value="Genomic_DNA"/>
</dbReference>
<protein>
    <recommendedName>
        <fullName evidence="6">Zn(2)-C6 fungal-type domain-containing protein</fullName>
    </recommendedName>
</protein>
<keyword evidence="8" id="KW-1185">Reference proteome</keyword>
<evidence type="ECO:0000313" key="8">
    <source>
        <dbReference type="Proteomes" id="UP000799439"/>
    </source>
</evidence>
<evidence type="ECO:0000256" key="2">
    <source>
        <dbReference type="ARBA" id="ARBA00023015"/>
    </source>
</evidence>
<feature type="compositionally biased region" description="Polar residues" evidence="5">
    <location>
        <begin position="535"/>
        <end position="552"/>
    </location>
</feature>
<dbReference type="CDD" id="cd00067">
    <property type="entry name" value="GAL4"/>
    <property type="match status" value="1"/>
</dbReference>
<dbReference type="OrthoDB" id="3362851at2759"/>
<dbReference type="Pfam" id="PF00172">
    <property type="entry name" value="Zn_clus"/>
    <property type="match status" value="1"/>
</dbReference>
<dbReference type="InterPro" id="IPR036864">
    <property type="entry name" value="Zn2-C6_fun-type_DNA-bd_sf"/>
</dbReference>
<evidence type="ECO:0000256" key="3">
    <source>
        <dbReference type="ARBA" id="ARBA00023163"/>
    </source>
</evidence>
<keyword evidence="4" id="KW-0539">Nucleus</keyword>
<dbReference type="CDD" id="cd12148">
    <property type="entry name" value="fungal_TF_MHR"/>
    <property type="match status" value="1"/>
</dbReference>
<gene>
    <name evidence="7" type="ORF">K461DRAFT_232637</name>
</gene>
<keyword evidence="2" id="KW-0805">Transcription regulation</keyword>
<dbReference type="SMART" id="SM00906">
    <property type="entry name" value="Fungal_trans"/>
    <property type="match status" value="1"/>
</dbReference>
<proteinExistence type="predicted"/>
<organism evidence="7 8">
    <name type="scientific">Myriangium duriaei CBS 260.36</name>
    <dbReference type="NCBI Taxonomy" id="1168546"/>
    <lineage>
        <taxon>Eukaryota</taxon>
        <taxon>Fungi</taxon>
        <taxon>Dikarya</taxon>
        <taxon>Ascomycota</taxon>
        <taxon>Pezizomycotina</taxon>
        <taxon>Dothideomycetes</taxon>
        <taxon>Dothideomycetidae</taxon>
        <taxon>Myriangiales</taxon>
        <taxon>Myriangiaceae</taxon>
        <taxon>Myriangium</taxon>
    </lineage>
</organism>
<evidence type="ECO:0000259" key="6">
    <source>
        <dbReference type="PROSITE" id="PS50048"/>
    </source>
</evidence>
<evidence type="ECO:0000313" key="7">
    <source>
        <dbReference type="EMBL" id="KAF2148417.1"/>
    </source>
</evidence>
<dbReference type="InterPro" id="IPR007219">
    <property type="entry name" value="XnlR_reg_dom"/>
</dbReference>
<dbReference type="SUPFAM" id="SSF57701">
    <property type="entry name" value="Zn2/Cys6 DNA-binding domain"/>
    <property type="match status" value="1"/>
</dbReference>
<dbReference type="PANTHER" id="PTHR47424">
    <property type="entry name" value="REGULATORY PROTEIN GAL4"/>
    <property type="match status" value="1"/>
</dbReference>
<dbReference type="Gene3D" id="4.10.240.10">
    <property type="entry name" value="Zn(2)-C6 fungal-type DNA-binding domain"/>
    <property type="match status" value="1"/>
</dbReference>
<feature type="compositionally biased region" description="Polar residues" evidence="5">
    <location>
        <begin position="1"/>
        <end position="12"/>
    </location>
</feature>
<accession>A0A9P4IQX3</accession>
<dbReference type="Pfam" id="PF04082">
    <property type="entry name" value="Fungal_trans"/>
    <property type="match status" value="1"/>
</dbReference>
<dbReference type="SMART" id="SM00066">
    <property type="entry name" value="GAL4"/>
    <property type="match status" value="1"/>
</dbReference>
<feature type="domain" description="Zn(2)-C6 fungal-type" evidence="6">
    <location>
        <begin position="35"/>
        <end position="66"/>
    </location>
</feature>
<dbReference type="PROSITE" id="PS00463">
    <property type="entry name" value="ZN2_CY6_FUNGAL_1"/>
    <property type="match status" value="1"/>
</dbReference>
<keyword evidence="3" id="KW-0804">Transcription</keyword>
<dbReference type="GO" id="GO:0000981">
    <property type="term" value="F:DNA-binding transcription factor activity, RNA polymerase II-specific"/>
    <property type="evidence" value="ECO:0007669"/>
    <property type="project" value="InterPro"/>
</dbReference>
<dbReference type="GO" id="GO:0006351">
    <property type="term" value="P:DNA-templated transcription"/>
    <property type="evidence" value="ECO:0007669"/>
    <property type="project" value="InterPro"/>
</dbReference>
<evidence type="ECO:0000256" key="4">
    <source>
        <dbReference type="ARBA" id="ARBA00023242"/>
    </source>
</evidence>
<dbReference type="GO" id="GO:0008270">
    <property type="term" value="F:zinc ion binding"/>
    <property type="evidence" value="ECO:0007669"/>
    <property type="project" value="InterPro"/>
</dbReference>
<feature type="region of interest" description="Disordered" evidence="5">
    <location>
        <begin position="1"/>
        <end position="23"/>
    </location>
</feature>
<dbReference type="AlphaFoldDB" id="A0A9P4IQX3"/>
<feature type="region of interest" description="Disordered" evidence="5">
    <location>
        <begin position="507"/>
        <end position="552"/>
    </location>
</feature>
<dbReference type="GO" id="GO:0000978">
    <property type="term" value="F:RNA polymerase II cis-regulatory region sequence-specific DNA binding"/>
    <property type="evidence" value="ECO:0007669"/>
    <property type="project" value="TreeGrafter"/>
</dbReference>
<name>A0A9P4IQX3_9PEZI</name>